<evidence type="ECO:0008006" key="12">
    <source>
        <dbReference type="Google" id="ProtNLM"/>
    </source>
</evidence>
<dbReference type="PANTHER" id="PTHR30616:SF2">
    <property type="entry name" value="PURINE NUCLEOSIDE PHOSPHORYLASE LACC1"/>
    <property type="match status" value="1"/>
</dbReference>
<evidence type="ECO:0000256" key="8">
    <source>
        <dbReference type="ARBA" id="ARBA00048968"/>
    </source>
</evidence>
<proteinExistence type="inferred from homology"/>
<dbReference type="InterPro" id="IPR038371">
    <property type="entry name" value="Cu_polyphenol_OxRdtase_sf"/>
</dbReference>
<dbReference type="InterPro" id="IPR003730">
    <property type="entry name" value="Cu_polyphenol_OxRdtase"/>
</dbReference>
<accession>A0A4R2N9M1</accession>
<dbReference type="Gene3D" id="3.60.140.10">
    <property type="entry name" value="CNF1/YfiH-like putative cysteine hydrolases"/>
    <property type="match status" value="1"/>
</dbReference>
<sequence length="310" mass="32151">MGRLAPFCFFADTTMQHTNLPAAQAPHADWLRPQWPAPAHVHALCTTRAGGVSAAPYNSLNLGDHVGDAPAAVQANRAVLQAALAHTTPGAQAVFLQQVHGTQVAQLRADLPDGTCADACTSARAGQVCTIMVADCLPVLLTDRQGRAVAAAHVGWRGLAGTGGEGVLESVFKDFSALALAGWAQAAIKKEADQPTAVDTASIAADTLAWLGPCIGPQAFEVGSEVRAAFCDHDNAAAQHFQARGAGKYNADLAGLARQRLHALGITQVYGNDSSAPWCTVGNASRFFSHRRDGATLGASGRMAACIWLG</sequence>
<comment type="catalytic activity">
    <reaction evidence="8">
        <text>adenosine + phosphate = alpha-D-ribose 1-phosphate + adenine</text>
        <dbReference type="Rhea" id="RHEA:27642"/>
        <dbReference type="ChEBI" id="CHEBI:16335"/>
        <dbReference type="ChEBI" id="CHEBI:16708"/>
        <dbReference type="ChEBI" id="CHEBI:43474"/>
        <dbReference type="ChEBI" id="CHEBI:57720"/>
        <dbReference type="EC" id="2.4.2.1"/>
    </reaction>
    <physiologicalReaction direction="left-to-right" evidence="8">
        <dbReference type="Rhea" id="RHEA:27643"/>
    </physiologicalReaction>
</comment>
<comment type="catalytic activity">
    <reaction evidence="1">
        <text>inosine + phosphate = alpha-D-ribose 1-phosphate + hypoxanthine</text>
        <dbReference type="Rhea" id="RHEA:27646"/>
        <dbReference type="ChEBI" id="CHEBI:17368"/>
        <dbReference type="ChEBI" id="CHEBI:17596"/>
        <dbReference type="ChEBI" id="CHEBI:43474"/>
        <dbReference type="ChEBI" id="CHEBI:57720"/>
        <dbReference type="EC" id="2.4.2.1"/>
    </reaction>
    <physiologicalReaction direction="left-to-right" evidence="1">
        <dbReference type="Rhea" id="RHEA:27647"/>
    </physiologicalReaction>
</comment>
<evidence type="ECO:0000256" key="5">
    <source>
        <dbReference type="ARBA" id="ARBA00022801"/>
    </source>
</evidence>
<evidence type="ECO:0000256" key="6">
    <source>
        <dbReference type="ARBA" id="ARBA00022833"/>
    </source>
</evidence>
<evidence type="ECO:0000313" key="10">
    <source>
        <dbReference type="EMBL" id="TCP17717.1"/>
    </source>
</evidence>
<keyword evidence="6" id="KW-0862">Zinc</keyword>
<keyword evidence="11" id="KW-1185">Reference proteome</keyword>
<dbReference type="PANTHER" id="PTHR30616">
    <property type="entry name" value="UNCHARACTERIZED PROTEIN YFIH"/>
    <property type="match status" value="1"/>
</dbReference>
<dbReference type="AlphaFoldDB" id="A0A4R2N9M1"/>
<comment type="catalytic activity">
    <reaction evidence="9">
        <text>S-methyl-5'-thioadenosine + phosphate = 5-(methylsulfanyl)-alpha-D-ribose 1-phosphate + adenine</text>
        <dbReference type="Rhea" id="RHEA:11852"/>
        <dbReference type="ChEBI" id="CHEBI:16708"/>
        <dbReference type="ChEBI" id="CHEBI:17509"/>
        <dbReference type="ChEBI" id="CHEBI:43474"/>
        <dbReference type="ChEBI" id="CHEBI:58533"/>
        <dbReference type="EC" id="2.4.2.28"/>
    </reaction>
    <physiologicalReaction direction="left-to-right" evidence="9">
        <dbReference type="Rhea" id="RHEA:11853"/>
    </physiologicalReaction>
</comment>
<name>A0A4R2N9M1_9BURK</name>
<dbReference type="Pfam" id="PF02578">
    <property type="entry name" value="Cu-oxidase_4"/>
    <property type="match status" value="1"/>
</dbReference>
<evidence type="ECO:0000313" key="11">
    <source>
        <dbReference type="Proteomes" id="UP000295182"/>
    </source>
</evidence>
<keyword evidence="3" id="KW-0808">Transferase</keyword>
<keyword evidence="5" id="KW-0378">Hydrolase</keyword>
<evidence type="ECO:0000256" key="4">
    <source>
        <dbReference type="ARBA" id="ARBA00022723"/>
    </source>
</evidence>
<evidence type="ECO:0000256" key="9">
    <source>
        <dbReference type="ARBA" id="ARBA00049893"/>
    </source>
</evidence>
<protein>
    <recommendedName>
        <fullName evidence="12">Purine nucleoside phosphorylase</fullName>
    </recommendedName>
</protein>
<dbReference type="GO" id="GO:0017061">
    <property type="term" value="F:S-methyl-5-thioadenosine phosphorylase activity"/>
    <property type="evidence" value="ECO:0007669"/>
    <property type="project" value="UniProtKB-EC"/>
</dbReference>
<reference evidence="10 11" key="1">
    <citation type="submission" date="2019-03" db="EMBL/GenBank/DDBJ databases">
        <title>Genomic Encyclopedia of Type Strains, Phase IV (KMG-IV): sequencing the most valuable type-strain genomes for metagenomic binning, comparative biology and taxonomic classification.</title>
        <authorList>
            <person name="Goeker M."/>
        </authorList>
    </citation>
    <scope>NUCLEOTIDE SEQUENCE [LARGE SCALE GENOMIC DNA]</scope>
    <source>
        <strain evidence="10 11">DSM 1837</strain>
    </source>
</reference>
<gene>
    <name evidence="10" type="ORF">EV674_11159</name>
</gene>
<evidence type="ECO:0000256" key="1">
    <source>
        <dbReference type="ARBA" id="ARBA00000553"/>
    </source>
</evidence>
<dbReference type="Proteomes" id="UP000295182">
    <property type="component" value="Unassembled WGS sequence"/>
</dbReference>
<dbReference type="InterPro" id="IPR011324">
    <property type="entry name" value="Cytotoxic_necrot_fac-like_cat"/>
</dbReference>
<keyword evidence="4" id="KW-0479">Metal-binding</keyword>
<dbReference type="CDD" id="cd16833">
    <property type="entry name" value="YfiH"/>
    <property type="match status" value="1"/>
</dbReference>
<dbReference type="EMBL" id="SLXH01000011">
    <property type="protein sequence ID" value="TCP17717.1"/>
    <property type="molecule type" value="Genomic_DNA"/>
</dbReference>
<comment type="similarity">
    <text evidence="2">Belongs to the purine nucleoside phosphorylase YfiH/LACC1 family.</text>
</comment>
<comment type="caution">
    <text evidence="10">The sequence shown here is derived from an EMBL/GenBank/DDBJ whole genome shotgun (WGS) entry which is preliminary data.</text>
</comment>
<comment type="catalytic activity">
    <reaction evidence="7">
        <text>adenosine + H2O + H(+) = inosine + NH4(+)</text>
        <dbReference type="Rhea" id="RHEA:24408"/>
        <dbReference type="ChEBI" id="CHEBI:15377"/>
        <dbReference type="ChEBI" id="CHEBI:15378"/>
        <dbReference type="ChEBI" id="CHEBI:16335"/>
        <dbReference type="ChEBI" id="CHEBI:17596"/>
        <dbReference type="ChEBI" id="CHEBI:28938"/>
        <dbReference type="EC" id="3.5.4.4"/>
    </reaction>
    <physiologicalReaction direction="left-to-right" evidence="7">
        <dbReference type="Rhea" id="RHEA:24409"/>
    </physiologicalReaction>
</comment>
<dbReference type="SUPFAM" id="SSF64438">
    <property type="entry name" value="CNF1/YfiH-like putative cysteine hydrolases"/>
    <property type="match status" value="1"/>
</dbReference>
<dbReference type="GO" id="GO:0016787">
    <property type="term" value="F:hydrolase activity"/>
    <property type="evidence" value="ECO:0007669"/>
    <property type="project" value="UniProtKB-KW"/>
</dbReference>
<evidence type="ECO:0000256" key="2">
    <source>
        <dbReference type="ARBA" id="ARBA00007353"/>
    </source>
</evidence>
<organism evidence="10 11">
    <name type="scientific">Simplicispira metamorpha</name>
    <dbReference type="NCBI Taxonomy" id="80881"/>
    <lineage>
        <taxon>Bacteria</taxon>
        <taxon>Pseudomonadati</taxon>
        <taxon>Pseudomonadota</taxon>
        <taxon>Betaproteobacteria</taxon>
        <taxon>Burkholderiales</taxon>
        <taxon>Comamonadaceae</taxon>
        <taxon>Simplicispira</taxon>
    </lineage>
</organism>
<evidence type="ECO:0000256" key="7">
    <source>
        <dbReference type="ARBA" id="ARBA00047989"/>
    </source>
</evidence>
<evidence type="ECO:0000256" key="3">
    <source>
        <dbReference type="ARBA" id="ARBA00022679"/>
    </source>
</evidence>
<dbReference type="GO" id="GO:0005507">
    <property type="term" value="F:copper ion binding"/>
    <property type="evidence" value="ECO:0007669"/>
    <property type="project" value="TreeGrafter"/>
</dbReference>